<accession>A0A086Y783</accession>
<dbReference type="FunFam" id="1.10.10.10:FF:000001">
    <property type="entry name" value="LysR family transcriptional regulator"/>
    <property type="match status" value="1"/>
</dbReference>
<dbReference type="PANTHER" id="PTHR30537:SF26">
    <property type="entry name" value="GLYCINE CLEAVAGE SYSTEM TRANSCRIPTIONAL ACTIVATOR"/>
    <property type="match status" value="1"/>
</dbReference>
<dbReference type="eggNOG" id="COG0583">
    <property type="taxonomic scope" value="Bacteria"/>
</dbReference>
<dbReference type="Gene3D" id="3.40.190.10">
    <property type="entry name" value="Periplasmic binding protein-like II"/>
    <property type="match status" value="2"/>
</dbReference>
<dbReference type="InterPro" id="IPR036390">
    <property type="entry name" value="WH_DNA-bd_sf"/>
</dbReference>
<dbReference type="GO" id="GO:0043565">
    <property type="term" value="F:sequence-specific DNA binding"/>
    <property type="evidence" value="ECO:0007669"/>
    <property type="project" value="TreeGrafter"/>
</dbReference>
<dbReference type="AlphaFoldDB" id="A0A086Y783"/>
<comment type="caution">
    <text evidence="6">The sequence shown here is derived from an EMBL/GenBank/DDBJ whole genome shotgun (WGS) entry which is preliminary data.</text>
</comment>
<comment type="similarity">
    <text evidence="1">Belongs to the LysR transcriptional regulatory family.</text>
</comment>
<dbReference type="EMBL" id="JFZB01000002">
    <property type="protein sequence ID" value="KFI30133.1"/>
    <property type="molecule type" value="Genomic_DNA"/>
</dbReference>
<protein>
    <submittedName>
        <fullName evidence="6">Transcriptional regulator</fullName>
    </submittedName>
</protein>
<dbReference type="InterPro" id="IPR000847">
    <property type="entry name" value="LysR_HTH_N"/>
</dbReference>
<keyword evidence="3" id="KW-0238">DNA-binding</keyword>
<dbReference type="Pfam" id="PF03466">
    <property type="entry name" value="LysR_substrate"/>
    <property type="match status" value="1"/>
</dbReference>
<dbReference type="InterPro" id="IPR058163">
    <property type="entry name" value="LysR-type_TF_proteobact-type"/>
</dbReference>
<reference evidence="6 7" key="1">
    <citation type="submission" date="2014-03" db="EMBL/GenBank/DDBJ databases">
        <title>Genome of Paenirhodobacter enshiensis DW2-9.</title>
        <authorList>
            <person name="Wang D."/>
            <person name="Wang G."/>
        </authorList>
    </citation>
    <scope>NUCLEOTIDE SEQUENCE [LARGE SCALE GENOMIC DNA]</scope>
    <source>
        <strain evidence="6 7">DW2-9</strain>
    </source>
</reference>
<dbReference type="Proteomes" id="UP000028824">
    <property type="component" value="Unassembled WGS sequence"/>
</dbReference>
<dbReference type="PROSITE" id="PS50931">
    <property type="entry name" value="HTH_LYSR"/>
    <property type="match status" value="1"/>
</dbReference>
<dbReference type="Pfam" id="PF00126">
    <property type="entry name" value="HTH_1"/>
    <property type="match status" value="1"/>
</dbReference>
<dbReference type="STRING" id="1105367.CG50_06615"/>
<proteinExistence type="inferred from homology"/>
<dbReference type="InterPro" id="IPR005119">
    <property type="entry name" value="LysR_subst-bd"/>
</dbReference>
<organism evidence="6 7">
    <name type="scientific">Paenirhodobacter enshiensis</name>
    <dbReference type="NCBI Taxonomy" id="1105367"/>
    <lineage>
        <taxon>Bacteria</taxon>
        <taxon>Pseudomonadati</taxon>
        <taxon>Pseudomonadota</taxon>
        <taxon>Alphaproteobacteria</taxon>
        <taxon>Rhodobacterales</taxon>
        <taxon>Rhodobacter group</taxon>
        <taxon>Paenirhodobacter</taxon>
    </lineage>
</organism>
<sequence length="301" mass="32868">MRRFLPSLSALQAFDSAARHVSFTRAAEDLMLTQSGISRQIGNLETYLGVRLFERVGSRLVLTDAGRSYAADIEQTLDRLEEVSIDAVRGRRANAALMIGTQASFGARWLLPRIGDFMAAHPEIPVEVVEIDTETDLAAAGVDVALLRGLGSWPNARTIELFEERLAVFGAPDLLSGIDTSGDIDFATMPTLQNAHRASLWLSWLRASGRTFNGAIQGLRLPHSEMAIRAAVEGLGLAVLPTHLVAREVAAGQLVQCFGEPVRCGESYWLVIPEERVNRINVGHFRSWLRRAGVTVSRPAA</sequence>
<keyword evidence="2" id="KW-0805">Transcription regulation</keyword>
<name>A0A086Y783_9RHOB</name>
<dbReference type="SUPFAM" id="SSF46785">
    <property type="entry name" value="Winged helix' DNA-binding domain"/>
    <property type="match status" value="1"/>
</dbReference>
<dbReference type="PANTHER" id="PTHR30537">
    <property type="entry name" value="HTH-TYPE TRANSCRIPTIONAL REGULATOR"/>
    <property type="match status" value="1"/>
</dbReference>
<evidence type="ECO:0000256" key="3">
    <source>
        <dbReference type="ARBA" id="ARBA00023125"/>
    </source>
</evidence>
<dbReference type="RefSeq" id="WP_036634496.1">
    <property type="nucleotide sequence ID" value="NZ_JAYRGJ010000003.1"/>
</dbReference>
<keyword evidence="4" id="KW-0804">Transcription</keyword>
<dbReference type="OrthoDB" id="9804958at2"/>
<dbReference type="PRINTS" id="PR00039">
    <property type="entry name" value="HTHLYSR"/>
</dbReference>
<dbReference type="GO" id="GO:0006351">
    <property type="term" value="P:DNA-templated transcription"/>
    <property type="evidence" value="ECO:0007669"/>
    <property type="project" value="TreeGrafter"/>
</dbReference>
<evidence type="ECO:0000259" key="5">
    <source>
        <dbReference type="PROSITE" id="PS50931"/>
    </source>
</evidence>
<dbReference type="InterPro" id="IPR036388">
    <property type="entry name" value="WH-like_DNA-bd_sf"/>
</dbReference>
<evidence type="ECO:0000256" key="1">
    <source>
        <dbReference type="ARBA" id="ARBA00009437"/>
    </source>
</evidence>
<dbReference type="SUPFAM" id="SSF53850">
    <property type="entry name" value="Periplasmic binding protein-like II"/>
    <property type="match status" value="1"/>
</dbReference>
<evidence type="ECO:0000313" key="6">
    <source>
        <dbReference type="EMBL" id="KFI30133.1"/>
    </source>
</evidence>
<feature type="domain" description="HTH lysR-type" evidence="5">
    <location>
        <begin position="6"/>
        <end position="63"/>
    </location>
</feature>
<dbReference type="CDD" id="cd08432">
    <property type="entry name" value="PBP2_GcdR_TrpI_HvrB_AmpR_like"/>
    <property type="match status" value="1"/>
</dbReference>
<evidence type="ECO:0000313" key="7">
    <source>
        <dbReference type="Proteomes" id="UP000028824"/>
    </source>
</evidence>
<keyword evidence="7" id="KW-1185">Reference proteome</keyword>
<evidence type="ECO:0000256" key="4">
    <source>
        <dbReference type="ARBA" id="ARBA00023163"/>
    </source>
</evidence>
<evidence type="ECO:0000256" key="2">
    <source>
        <dbReference type="ARBA" id="ARBA00023015"/>
    </source>
</evidence>
<gene>
    <name evidence="6" type="ORF">CG50_06615</name>
</gene>
<dbReference type="Gene3D" id="1.10.10.10">
    <property type="entry name" value="Winged helix-like DNA-binding domain superfamily/Winged helix DNA-binding domain"/>
    <property type="match status" value="1"/>
</dbReference>
<dbReference type="GO" id="GO:0003700">
    <property type="term" value="F:DNA-binding transcription factor activity"/>
    <property type="evidence" value="ECO:0007669"/>
    <property type="project" value="InterPro"/>
</dbReference>